<dbReference type="PANTHER" id="PTHR10545:SF29">
    <property type="entry name" value="GH14572P-RELATED"/>
    <property type="match status" value="1"/>
</dbReference>
<dbReference type="InterPro" id="IPR000182">
    <property type="entry name" value="GNAT_dom"/>
</dbReference>
<dbReference type="AlphaFoldDB" id="A6TSD2"/>
<feature type="domain" description="N-acetyltransferase" evidence="3">
    <location>
        <begin position="1"/>
        <end position="146"/>
    </location>
</feature>
<gene>
    <name evidence="4" type="ordered locus">Amet_2950</name>
</gene>
<evidence type="ECO:0000256" key="2">
    <source>
        <dbReference type="ARBA" id="ARBA00023315"/>
    </source>
</evidence>
<dbReference type="EMBL" id="CP000724">
    <property type="protein sequence ID" value="ABR49100.1"/>
    <property type="molecule type" value="Genomic_DNA"/>
</dbReference>
<dbReference type="CDD" id="cd04301">
    <property type="entry name" value="NAT_SF"/>
    <property type="match status" value="1"/>
</dbReference>
<keyword evidence="5" id="KW-1185">Reference proteome</keyword>
<dbReference type="RefSeq" id="WP_012064068.1">
    <property type="nucleotide sequence ID" value="NC_009633.1"/>
</dbReference>
<dbReference type="eggNOG" id="COG0456">
    <property type="taxonomic scope" value="Bacteria"/>
</dbReference>
<organism evidence="4 5">
    <name type="scientific">Alkaliphilus metalliredigens (strain QYMF)</name>
    <dbReference type="NCBI Taxonomy" id="293826"/>
    <lineage>
        <taxon>Bacteria</taxon>
        <taxon>Bacillati</taxon>
        <taxon>Bacillota</taxon>
        <taxon>Clostridia</taxon>
        <taxon>Peptostreptococcales</taxon>
        <taxon>Natronincolaceae</taxon>
        <taxon>Alkaliphilus</taxon>
    </lineage>
</organism>
<dbReference type="PROSITE" id="PS51186">
    <property type="entry name" value="GNAT"/>
    <property type="match status" value="1"/>
</dbReference>
<dbReference type="Proteomes" id="UP000001572">
    <property type="component" value="Chromosome"/>
</dbReference>
<evidence type="ECO:0000313" key="5">
    <source>
        <dbReference type="Proteomes" id="UP000001572"/>
    </source>
</evidence>
<dbReference type="Gene3D" id="3.40.630.30">
    <property type="match status" value="1"/>
</dbReference>
<sequence>MIREFRREDKDIFVSMVKDFYNSEAVLKKISTENIMNTINEINECSPYIKCYLVEEREETAGYVLISLTYSNEASGLVVFIEEIYIREKFRGLGLGGEVLDFIKKEFSPRAKRFRLELTKNNKSAEELYLRKGFTILEYKQMIQDM</sequence>
<accession>A6TSD2</accession>
<keyword evidence="1 4" id="KW-0808">Transferase</keyword>
<dbReference type="SUPFAM" id="SSF55729">
    <property type="entry name" value="Acyl-CoA N-acyltransferases (Nat)"/>
    <property type="match status" value="1"/>
</dbReference>
<name>A6TSD2_ALKMQ</name>
<keyword evidence="2" id="KW-0012">Acyltransferase</keyword>
<reference evidence="5" key="1">
    <citation type="journal article" date="2016" name="Genome Announc.">
        <title>Complete genome sequence of Alkaliphilus metalliredigens strain QYMF, an alkaliphilic and metal-reducing bacterium isolated from borax-contaminated leachate ponds.</title>
        <authorList>
            <person name="Hwang C."/>
            <person name="Copeland A."/>
            <person name="Lucas S."/>
            <person name="Lapidus A."/>
            <person name="Barry K."/>
            <person name="Detter J.C."/>
            <person name="Glavina Del Rio T."/>
            <person name="Hammon N."/>
            <person name="Israni S."/>
            <person name="Dalin E."/>
            <person name="Tice H."/>
            <person name="Pitluck S."/>
            <person name="Chertkov O."/>
            <person name="Brettin T."/>
            <person name="Bruce D."/>
            <person name="Han C."/>
            <person name="Schmutz J."/>
            <person name="Larimer F."/>
            <person name="Land M.L."/>
            <person name="Hauser L."/>
            <person name="Kyrpides N."/>
            <person name="Mikhailova N."/>
            <person name="Ye Q."/>
            <person name="Zhou J."/>
            <person name="Richardson P."/>
            <person name="Fields M.W."/>
        </authorList>
    </citation>
    <scope>NUCLEOTIDE SEQUENCE [LARGE SCALE GENOMIC DNA]</scope>
    <source>
        <strain evidence="5">QYMF</strain>
    </source>
</reference>
<dbReference type="OrthoDB" id="95438at2"/>
<evidence type="ECO:0000256" key="1">
    <source>
        <dbReference type="ARBA" id="ARBA00022679"/>
    </source>
</evidence>
<proteinExistence type="predicted"/>
<dbReference type="HOGENOM" id="CLU_013985_34_9_9"/>
<evidence type="ECO:0000259" key="3">
    <source>
        <dbReference type="PROSITE" id="PS51186"/>
    </source>
</evidence>
<dbReference type="Pfam" id="PF00583">
    <property type="entry name" value="Acetyltransf_1"/>
    <property type="match status" value="1"/>
</dbReference>
<dbReference type="PANTHER" id="PTHR10545">
    <property type="entry name" value="DIAMINE N-ACETYLTRANSFERASE"/>
    <property type="match status" value="1"/>
</dbReference>
<dbReference type="InterPro" id="IPR051016">
    <property type="entry name" value="Diverse_Substrate_AcTransf"/>
</dbReference>
<dbReference type="KEGG" id="amt:Amet_2950"/>
<dbReference type="GO" id="GO:0008080">
    <property type="term" value="F:N-acetyltransferase activity"/>
    <property type="evidence" value="ECO:0007669"/>
    <property type="project" value="UniProtKB-ARBA"/>
</dbReference>
<evidence type="ECO:0000313" key="4">
    <source>
        <dbReference type="EMBL" id="ABR49100.1"/>
    </source>
</evidence>
<dbReference type="InterPro" id="IPR016181">
    <property type="entry name" value="Acyl_CoA_acyltransferase"/>
</dbReference>
<protein>
    <submittedName>
        <fullName evidence="4">GCN5-related N-acetyltransferase</fullName>
    </submittedName>
</protein>